<dbReference type="Proteomes" id="UP000321638">
    <property type="component" value="Unassembled WGS sequence"/>
</dbReference>
<dbReference type="EMBL" id="VDUZ01000015">
    <property type="protein sequence ID" value="TXL75149.1"/>
    <property type="molecule type" value="Genomic_DNA"/>
</dbReference>
<evidence type="ECO:0000313" key="3">
    <source>
        <dbReference type="Proteomes" id="UP000321638"/>
    </source>
</evidence>
<organism evidence="2 3">
    <name type="scientific">Vineibacter terrae</name>
    <dbReference type="NCBI Taxonomy" id="2586908"/>
    <lineage>
        <taxon>Bacteria</taxon>
        <taxon>Pseudomonadati</taxon>
        <taxon>Pseudomonadota</taxon>
        <taxon>Alphaproteobacteria</taxon>
        <taxon>Hyphomicrobiales</taxon>
        <taxon>Vineibacter</taxon>
    </lineage>
</organism>
<proteinExistence type="predicted"/>
<comment type="caution">
    <text evidence="2">The sequence shown here is derived from an EMBL/GenBank/DDBJ whole genome shotgun (WGS) entry which is preliminary data.</text>
</comment>
<feature type="transmembrane region" description="Helical" evidence="1">
    <location>
        <begin position="6"/>
        <end position="33"/>
    </location>
</feature>
<keyword evidence="1" id="KW-1133">Transmembrane helix</keyword>
<keyword evidence="1" id="KW-0472">Membrane</keyword>
<sequence>MVPDIAAFYAVIILMFPMAYFMFASVAFLFVSLDIPEVAQLLRGLLNVYFQMVMIAGVIAAAAFAATARPLFAVFMCLIASLSIVARRWFLQRMDADRGAREAGDRNAIRQFRRLHWGAMAGNVVQLAAVMASVPFIA</sequence>
<name>A0A5C8PLR6_9HYPH</name>
<dbReference type="AlphaFoldDB" id="A0A5C8PLR6"/>
<feature type="transmembrane region" description="Helical" evidence="1">
    <location>
        <begin position="115"/>
        <end position="137"/>
    </location>
</feature>
<protein>
    <recommendedName>
        <fullName evidence="4">DUF4149 domain-containing protein</fullName>
    </recommendedName>
</protein>
<keyword evidence="3" id="KW-1185">Reference proteome</keyword>
<feature type="transmembrane region" description="Helical" evidence="1">
    <location>
        <begin position="45"/>
        <end position="65"/>
    </location>
</feature>
<evidence type="ECO:0000313" key="2">
    <source>
        <dbReference type="EMBL" id="TXL75149.1"/>
    </source>
</evidence>
<dbReference type="RefSeq" id="WP_147847720.1">
    <property type="nucleotide sequence ID" value="NZ_VDUZ01000015.1"/>
</dbReference>
<reference evidence="2 3" key="1">
    <citation type="submission" date="2019-06" db="EMBL/GenBank/DDBJ databases">
        <title>New taxonomy in bacterial strain CC-CFT640, isolated from vineyard.</title>
        <authorList>
            <person name="Lin S.-Y."/>
            <person name="Tsai C.-F."/>
            <person name="Young C.-C."/>
        </authorList>
    </citation>
    <scope>NUCLEOTIDE SEQUENCE [LARGE SCALE GENOMIC DNA]</scope>
    <source>
        <strain evidence="2 3">CC-CFT640</strain>
    </source>
</reference>
<gene>
    <name evidence="2" type="ORF">FHP25_14800</name>
</gene>
<evidence type="ECO:0008006" key="4">
    <source>
        <dbReference type="Google" id="ProtNLM"/>
    </source>
</evidence>
<dbReference type="OrthoDB" id="7376430at2"/>
<feature type="transmembrane region" description="Helical" evidence="1">
    <location>
        <begin position="71"/>
        <end position="91"/>
    </location>
</feature>
<evidence type="ECO:0000256" key="1">
    <source>
        <dbReference type="SAM" id="Phobius"/>
    </source>
</evidence>
<keyword evidence="1" id="KW-0812">Transmembrane</keyword>
<accession>A0A5C8PLR6</accession>